<dbReference type="EMBL" id="BK002825">
    <property type="protein sequence ID" value="DAA04330.1"/>
    <property type="molecule type" value="Genomic_DNA"/>
</dbReference>
<protein>
    <submittedName>
        <fullName evidence="2">HDC15624</fullName>
    </submittedName>
</protein>
<gene>
    <name evidence="2" type="ORF">HDC15624</name>
</gene>
<proteinExistence type="predicted"/>
<sequence length="82" mass="9317">MLQSQTIKRKCDLRNEKCCTAPDLNVNAMRWFQNGGIIMPTKAKPTEAYPNQKHNKPTWKNAKKTDRASGIRQQGSGTRART</sequence>
<evidence type="ECO:0000256" key="1">
    <source>
        <dbReference type="SAM" id="MobiDB-lite"/>
    </source>
</evidence>
<organism evidence="2">
    <name type="scientific">Drosophila melanogaster</name>
    <name type="common">Fruit fly</name>
    <dbReference type="NCBI Taxonomy" id="7227"/>
    <lineage>
        <taxon>Eukaryota</taxon>
        <taxon>Metazoa</taxon>
        <taxon>Ecdysozoa</taxon>
        <taxon>Arthropoda</taxon>
        <taxon>Hexapoda</taxon>
        <taxon>Insecta</taxon>
        <taxon>Pterygota</taxon>
        <taxon>Neoptera</taxon>
        <taxon>Endopterygota</taxon>
        <taxon>Diptera</taxon>
        <taxon>Brachycera</taxon>
        <taxon>Muscomorpha</taxon>
        <taxon>Ephydroidea</taxon>
        <taxon>Drosophilidae</taxon>
        <taxon>Drosophila</taxon>
        <taxon>Sophophora</taxon>
    </lineage>
</organism>
<name>Q6IJ91_DROME</name>
<accession>Q6IJ91</accession>
<dbReference type="AlphaFoldDB" id="Q6IJ91"/>
<evidence type="ECO:0000313" key="2">
    <source>
        <dbReference type="EMBL" id="DAA04330.1"/>
    </source>
</evidence>
<reference evidence="2" key="1">
    <citation type="journal article" date="2003" name="Genome Biol.">
        <title>An integrated gene annotation and transcriptional profiling approach towards the full gene content of the Drosophila genome.</title>
        <authorList>
            <person name="Hild M."/>
            <person name="Beckmann B."/>
            <person name="Haas S.A."/>
            <person name="Koch B."/>
            <person name="Solovyev V."/>
            <person name="Busold C."/>
            <person name="Fellenberg K."/>
            <person name="Boutros M."/>
            <person name="Vingron M."/>
            <person name="Sauer F."/>
            <person name="Hoheisel J.D."/>
            <person name="Paro R."/>
        </authorList>
    </citation>
    <scope>NUCLEOTIDE SEQUENCE</scope>
</reference>
<feature type="compositionally biased region" description="Polar residues" evidence="1">
    <location>
        <begin position="71"/>
        <end position="82"/>
    </location>
</feature>
<feature type="region of interest" description="Disordered" evidence="1">
    <location>
        <begin position="43"/>
        <end position="82"/>
    </location>
</feature>